<dbReference type="AlphaFoldDB" id="A0A6N7IS71"/>
<dbReference type="Pfam" id="PF10648">
    <property type="entry name" value="Gmad2"/>
    <property type="match status" value="1"/>
</dbReference>
<gene>
    <name evidence="4" type="ORF">GFC01_12080</name>
</gene>
<evidence type="ECO:0000259" key="3">
    <source>
        <dbReference type="Pfam" id="PF10648"/>
    </source>
</evidence>
<dbReference type="Proteomes" id="UP000441717">
    <property type="component" value="Unassembled WGS sequence"/>
</dbReference>
<name>A0A6N7IS71_9FIRM</name>
<proteinExistence type="predicted"/>
<dbReference type="OrthoDB" id="1785802at2"/>
<dbReference type="RefSeq" id="WP_152947408.1">
    <property type="nucleotide sequence ID" value="NZ_WHYR01000034.1"/>
</dbReference>
<evidence type="ECO:0000256" key="2">
    <source>
        <dbReference type="SAM" id="SignalP"/>
    </source>
</evidence>
<accession>A0A6N7IS71</accession>
<protein>
    <recommendedName>
        <fullName evidence="3">Bacterial spore germination immunoglobulin-like domain-containing protein</fullName>
    </recommendedName>
</protein>
<dbReference type="InterPro" id="IPR018911">
    <property type="entry name" value="Gmad2_Ig-like_dom"/>
</dbReference>
<feature type="chain" id="PRO_5039622188" description="Bacterial spore germination immunoglobulin-like domain-containing protein" evidence="2">
    <location>
        <begin position="23"/>
        <end position="283"/>
    </location>
</feature>
<dbReference type="EMBL" id="WHYR01000034">
    <property type="protein sequence ID" value="MQL52985.1"/>
    <property type="molecule type" value="Genomic_DNA"/>
</dbReference>
<comment type="caution">
    <text evidence="4">The sequence shown here is derived from an EMBL/GenBank/DDBJ whole genome shotgun (WGS) entry which is preliminary data.</text>
</comment>
<feature type="compositionally biased region" description="Low complexity" evidence="1">
    <location>
        <begin position="158"/>
        <end position="169"/>
    </location>
</feature>
<feature type="domain" description="Bacterial spore germination immunoglobulin-like" evidence="3">
    <location>
        <begin position="191"/>
        <end position="266"/>
    </location>
</feature>
<feature type="region of interest" description="Disordered" evidence="1">
    <location>
        <begin position="156"/>
        <end position="199"/>
    </location>
</feature>
<dbReference type="PROSITE" id="PS51257">
    <property type="entry name" value="PROKAR_LIPOPROTEIN"/>
    <property type="match status" value="1"/>
</dbReference>
<keyword evidence="5" id="KW-1185">Reference proteome</keyword>
<evidence type="ECO:0000313" key="4">
    <source>
        <dbReference type="EMBL" id="MQL52985.1"/>
    </source>
</evidence>
<keyword evidence="2" id="KW-0732">Signal</keyword>
<feature type="signal peptide" evidence="2">
    <location>
        <begin position="1"/>
        <end position="22"/>
    </location>
</feature>
<evidence type="ECO:0000256" key="1">
    <source>
        <dbReference type="SAM" id="MobiDB-lite"/>
    </source>
</evidence>
<organism evidence="4 5">
    <name type="scientific">Desulfofundulus thermobenzoicus</name>
    <dbReference type="NCBI Taxonomy" id="29376"/>
    <lineage>
        <taxon>Bacteria</taxon>
        <taxon>Bacillati</taxon>
        <taxon>Bacillota</taxon>
        <taxon>Clostridia</taxon>
        <taxon>Eubacteriales</taxon>
        <taxon>Peptococcaceae</taxon>
        <taxon>Desulfofundulus</taxon>
    </lineage>
</organism>
<feature type="compositionally biased region" description="Pro residues" evidence="1">
    <location>
        <begin position="170"/>
        <end position="179"/>
    </location>
</feature>
<sequence>MRRLLLLMLAALFVTGSTGSCAVARKPAPPDQPRTVILPESTRVSFDRVDLNQAPDVVRDVARALENTDSSTWVQAGNDIYLLISQGPRTRDYRVEIGEITQRNPRADFSWLDVKGAYAKSGPGQAPAAGPLFTVARVGRLDRPVNGVAFQFTRRGETAAGTTGASPAAPAAPPTPPAARKPVPVEQGEAQINEPAPNREISSPVRVVGRARHPGEEVRVRLVDGDGRVMAEKALSVSRDRFTEFETSLSYSPPASPRPGFVEVLAVTREKETSLARVPVTIK</sequence>
<evidence type="ECO:0000313" key="5">
    <source>
        <dbReference type="Proteomes" id="UP000441717"/>
    </source>
</evidence>
<reference evidence="4 5" key="1">
    <citation type="submission" date="2019-10" db="EMBL/GenBank/DDBJ databases">
        <title>Comparative genomics of sulfur disproportionating microorganisms.</title>
        <authorList>
            <person name="Ward L.M."/>
            <person name="Bertran E."/>
            <person name="Johnston D."/>
        </authorList>
    </citation>
    <scope>NUCLEOTIDE SEQUENCE [LARGE SCALE GENOMIC DNA]</scope>
    <source>
        <strain evidence="4 5">DSM 14055</strain>
    </source>
</reference>